<dbReference type="Pfam" id="PF23076">
    <property type="entry name" value="PH_FT_C"/>
    <property type="match status" value="1"/>
</dbReference>
<dbReference type="AlphaFoldDB" id="A0A6H0XME1"/>
<dbReference type="Proteomes" id="UP000503462">
    <property type="component" value="Chromosome 1"/>
</dbReference>
<feature type="domain" description="PH" evidence="2">
    <location>
        <begin position="259"/>
        <end position="377"/>
    </location>
</feature>
<gene>
    <name evidence="4" type="ORF">AMS68_001305</name>
</gene>
<evidence type="ECO:0000313" key="5">
    <source>
        <dbReference type="Proteomes" id="UP000503462"/>
    </source>
</evidence>
<keyword evidence="5" id="KW-1185">Reference proteome</keyword>
<feature type="region of interest" description="Disordered" evidence="1">
    <location>
        <begin position="174"/>
        <end position="205"/>
    </location>
</feature>
<dbReference type="InterPro" id="IPR057081">
    <property type="entry name" value="PH_N"/>
</dbReference>
<dbReference type="OrthoDB" id="5345571at2759"/>
<name>A0A6H0XME1_9PEZI</name>
<organism evidence="4 5">
    <name type="scientific">Peltaster fructicola</name>
    <dbReference type="NCBI Taxonomy" id="286661"/>
    <lineage>
        <taxon>Eukaryota</taxon>
        <taxon>Fungi</taxon>
        <taxon>Dikarya</taxon>
        <taxon>Ascomycota</taxon>
        <taxon>Pezizomycotina</taxon>
        <taxon>Dothideomycetes</taxon>
        <taxon>Dothideomycetes incertae sedis</taxon>
        <taxon>Peltaster</taxon>
    </lineage>
</organism>
<dbReference type="EMBL" id="CP051139">
    <property type="protein sequence ID" value="QIW95787.1"/>
    <property type="molecule type" value="Genomic_DNA"/>
</dbReference>
<protein>
    <submittedName>
        <fullName evidence="4">Uncharacterized protein</fullName>
    </submittedName>
</protein>
<evidence type="ECO:0000259" key="2">
    <source>
        <dbReference type="Pfam" id="PF23074"/>
    </source>
</evidence>
<sequence>MADRVLLAAARDSEDIATGLQSFRDILPKEHASITAIIGKLYQISSSFSKLDDASQHPQYELSFLRIKREVLHVVLSSRSTSKMMLDMFGRTKSLSYSRVWDDLNYRMSNGEGVTLHERLDWYCDMLYDCVRTLKGLPCPDKNAIHAKIVELLHAQQPMHVRSPVESPYVYAEVQASPSSDGPRPSYPWAPEPPVSPTFSSSSGQTYNSSHTSYSVYGLNVTPASSHWAKDVFDGVYPGSKFRKEFRNVEDSRCEGEVMPDALHRLQQDGFIQALELPFDDGQVMVRLYHRASDSRARILFSAGGNAIYCAPLTRLKAVRDRSCLKLCFVLVDGEHTIHRLWANLCFASFERMCLFYSTFVAMKRQDNSKLPKALLEDDELDEDVLFSGMVRDEDMLHRLRLFRDQGSGALRLEATPLRGPMASVPLWTSFITRYKIKGDKDWAHYMRDGVVSLVALKPAPYVFLLEYKPPRRGSEWLLQFDDPKSEFESIADDSELTMGRGQRICLNMGWTMQ</sequence>
<evidence type="ECO:0000313" key="4">
    <source>
        <dbReference type="EMBL" id="QIW95787.1"/>
    </source>
</evidence>
<dbReference type="InterPro" id="IPR057082">
    <property type="entry name" value="PH_C"/>
</dbReference>
<feature type="domain" description="PH" evidence="3">
    <location>
        <begin position="386"/>
        <end position="485"/>
    </location>
</feature>
<accession>A0A6H0XME1</accession>
<evidence type="ECO:0000256" key="1">
    <source>
        <dbReference type="SAM" id="MobiDB-lite"/>
    </source>
</evidence>
<dbReference type="Pfam" id="PF23074">
    <property type="entry name" value="PH_FT_N"/>
    <property type="match status" value="1"/>
</dbReference>
<feature type="compositionally biased region" description="Pro residues" evidence="1">
    <location>
        <begin position="185"/>
        <end position="196"/>
    </location>
</feature>
<reference evidence="4 5" key="1">
    <citation type="journal article" date="2016" name="Sci. Rep.">
        <title>Peltaster fructicola genome reveals evolution from an invasive phytopathogen to an ectophytic parasite.</title>
        <authorList>
            <person name="Xu C."/>
            <person name="Chen H."/>
            <person name="Gleason M.L."/>
            <person name="Xu J.R."/>
            <person name="Liu H."/>
            <person name="Zhang R."/>
            <person name="Sun G."/>
        </authorList>
    </citation>
    <scope>NUCLEOTIDE SEQUENCE [LARGE SCALE GENOMIC DNA]</scope>
    <source>
        <strain evidence="4 5">LNHT1506</strain>
    </source>
</reference>
<proteinExistence type="predicted"/>
<evidence type="ECO:0000259" key="3">
    <source>
        <dbReference type="Pfam" id="PF23076"/>
    </source>
</evidence>